<evidence type="ECO:0000256" key="2">
    <source>
        <dbReference type="ARBA" id="ARBA00002695"/>
    </source>
</evidence>
<comment type="catalytic activity">
    <reaction evidence="1 10">
        <text>(2R,3S)-3-isopropylmalate = (2S)-2-isopropylmalate</text>
        <dbReference type="Rhea" id="RHEA:32287"/>
        <dbReference type="ChEBI" id="CHEBI:1178"/>
        <dbReference type="ChEBI" id="CHEBI:35121"/>
        <dbReference type="EC" id="4.2.1.33"/>
    </reaction>
</comment>
<keyword evidence="8 10" id="KW-0456">Lyase</keyword>
<dbReference type="NCBIfam" id="TIGR00171">
    <property type="entry name" value="leuD"/>
    <property type="match status" value="1"/>
</dbReference>
<dbReference type="Pfam" id="PF00694">
    <property type="entry name" value="Aconitase_C"/>
    <property type="match status" value="1"/>
</dbReference>
<gene>
    <name evidence="10 12" type="primary">leuD</name>
    <name evidence="12" type="ORF">DI569_00235</name>
</gene>
<dbReference type="GO" id="GO:0003861">
    <property type="term" value="F:3-isopropylmalate dehydratase activity"/>
    <property type="evidence" value="ECO:0007669"/>
    <property type="project" value="UniProtKB-UniRule"/>
</dbReference>
<dbReference type="AlphaFoldDB" id="A0A2W5L8I0"/>
<evidence type="ECO:0000256" key="8">
    <source>
        <dbReference type="ARBA" id="ARBA00023239"/>
    </source>
</evidence>
<dbReference type="InterPro" id="IPR015928">
    <property type="entry name" value="Aconitase/3IPM_dehydase_swvl"/>
</dbReference>
<proteinExistence type="inferred from homology"/>
<dbReference type="HAMAP" id="MF_01031">
    <property type="entry name" value="LeuD_type1"/>
    <property type="match status" value="1"/>
</dbReference>
<evidence type="ECO:0000256" key="4">
    <source>
        <dbReference type="ARBA" id="ARBA00009845"/>
    </source>
</evidence>
<dbReference type="EC" id="4.2.1.33" evidence="10"/>
<dbReference type="GO" id="GO:0009316">
    <property type="term" value="C:3-isopropylmalate dehydratase complex"/>
    <property type="evidence" value="ECO:0007669"/>
    <property type="project" value="InterPro"/>
</dbReference>
<comment type="function">
    <text evidence="2 10">Catalyzes the isomerization between 2-isopropylmalate and 3-isopropylmalate, via the formation of 2-isopropylmaleate.</text>
</comment>
<comment type="similarity">
    <text evidence="4 10">Belongs to the LeuD family. LeuD type 1 subfamily.</text>
</comment>
<dbReference type="InterPro" id="IPR000573">
    <property type="entry name" value="AconitaseA/IPMdHydase_ssu_swvl"/>
</dbReference>
<evidence type="ECO:0000313" key="12">
    <source>
        <dbReference type="EMBL" id="PZQ24644.1"/>
    </source>
</evidence>
<evidence type="ECO:0000256" key="9">
    <source>
        <dbReference type="ARBA" id="ARBA00023304"/>
    </source>
</evidence>
<comment type="caution">
    <text evidence="12">The sequence shown here is derived from an EMBL/GenBank/DDBJ whole genome shotgun (WGS) entry which is preliminary data.</text>
</comment>
<comment type="subunit">
    <text evidence="5 10">Heterodimer of LeuC and LeuD.</text>
</comment>
<evidence type="ECO:0000259" key="11">
    <source>
        <dbReference type="Pfam" id="PF00694"/>
    </source>
</evidence>
<protein>
    <recommendedName>
        <fullName evidence="10">3-isopropylmalate dehydratase small subunit</fullName>
        <ecNumber evidence="10">4.2.1.33</ecNumber>
    </recommendedName>
    <alternativeName>
        <fullName evidence="10">Alpha-IPM isomerase</fullName>
        <shortName evidence="10">IPMI</shortName>
    </alternativeName>
    <alternativeName>
        <fullName evidence="10">Isopropylmalate isomerase</fullName>
    </alternativeName>
</protein>
<dbReference type="EMBL" id="QFPJ01000001">
    <property type="protein sequence ID" value="PZQ24644.1"/>
    <property type="molecule type" value="Genomic_DNA"/>
</dbReference>
<evidence type="ECO:0000256" key="5">
    <source>
        <dbReference type="ARBA" id="ARBA00011271"/>
    </source>
</evidence>
<evidence type="ECO:0000256" key="7">
    <source>
        <dbReference type="ARBA" id="ARBA00022605"/>
    </source>
</evidence>
<sequence>MAGFLTVSGRVAAMPGANIDTDVIMPKTFLKGIDRSGLAAGLFHDLRFDETGAVRGDFILNHPGMADTRFLLVGPNFGCGSSREHAVWGMLQYGIRGIIGSSYGAIFADNAANNGLLLLSLPETQIAALADELVDGAGMMTVDLDAQRIELGAYAADFDIDSAARRALMQGLDRIGETLTHAPRIRAFEEAYLARRPWLRDGDRDRADSLS</sequence>
<dbReference type="InterPro" id="IPR004431">
    <property type="entry name" value="3-IsopropMal_deHydase_ssu"/>
</dbReference>
<dbReference type="InterPro" id="IPR050075">
    <property type="entry name" value="LeuD"/>
</dbReference>
<keyword evidence="7 10" id="KW-0028">Amino-acid biosynthesis</keyword>
<reference evidence="12 13" key="1">
    <citation type="submission" date="2017-08" db="EMBL/GenBank/DDBJ databases">
        <title>Infants hospitalized years apart are colonized by the same room-sourced microbial strains.</title>
        <authorList>
            <person name="Brooks B."/>
            <person name="Olm M.R."/>
            <person name="Firek B.A."/>
            <person name="Baker R."/>
            <person name="Thomas B.C."/>
            <person name="Morowitz M.J."/>
            <person name="Banfield J.F."/>
        </authorList>
    </citation>
    <scope>NUCLEOTIDE SEQUENCE [LARGE SCALE GENOMIC DNA]</scope>
    <source>
        <strain evidence="12">S2_005_003_R2_47</strain>
    </source>
</reference>
<dbReference type="SUPFAM" id="SSF52016">
    <property type="entry name" value="LeuD/IlvD-like"/>
    <property type="match status" value="1"/>
</dbReference>
<feature type="domain" description="Aconitase A/isopropylmalate dehydratase small subunit swivel" evidence="11">
    <location>
        <begin position="1"/>
        <end position="123"/>
    </location>
</feature>
<dbReference type="PANTHER" id="PTHR43345">
    <property type="entry name" value="3-ISOPROPYLMALATE DEHYDRATASE SMALL SUBUNIT 2-RELATED-RELATED"/>
    <property type="match status" value="1"/>
</dbReference>
<keyword evidence="6 10" id="KW-0432">Leucine biosynthesis</keyword>
<evidence type="ECO:0000256" key="3">
    <source>
        <dbReference type="ARBA" id="ARBA00004729"/>
    </source>
</evidence>
<dbReference type="UniPathway" id="UPA00048">
    <property type="reaction ID" value="UER00071"/>
</dbReference>
<dbReference type="NCBIfam" id="NF002458">
    <property type="entry name" value="PRK01641.1"/>
    <property type="match status" value="1"/>
</dbReference>
<accession>A0A2W5L8I0</accession>
<comment type="pathway">
    <text evidence="3 10">Amino-acid biosynthesis; L-leucine biosynthesis; L-leucine from 3-methyl-2-oxobutanoate: step 2/4.</text>
</comment>
<dbReference type="PANTHER" id="PTHR43345:SF5">
    <property type="entry name" value="3-ISOPROPYLMALATE DEHYDRATASE SMALL SUBUNIT"/>
    <property type="match status" value="1"/>
</dbReference>
<dbReference type="GO" id="GO:0009098">
    <property type="term" value="P:L-leucine biosynthetic process"/>
    <property type="evidence" value="ECO:0007669"/>
    <property type="project" value="UniProtKB-UniRule"/>
</dbReference>
<evidence type="ECO:0000256" key="1">
    <source>
        <dbReference type="ARBA" id="ARBA00000491"/>
    </source>
</evidence>
<evidence type="ECO:0000313" key="13">
    <source>
        <dbReference type="Proteomes" id="UP000248597"/>
    </source>
</evidence>
<evidence type="ECO:0000256" key="6">
    <source>
        <dbReference type="ARBA" id="ARBA00022430"/>
    </source>
</evidence>
<evidence type="ECO:0000256" key="10">
    <source>
        <dbReference type="HAMAP-Rule" id="MF_01031"/>
    </source>
</evidence>
<organism evidence="12 13">
    <name type="scientific">Sphingopyxis macrogoltabida</name>
    <name type="common">Sphingomonas macrogoltabidus</name>
    <dbReference type="NCBI Taxonomy" id="33050"/>
    <lineage>
        <taxon>Bacteria</taxon>
        <taxon>Pseudomonadati</taxon>
        <taxon>Pseudomonadota</taxon>
        <taxon>Alphaproteobacteria</taxon>
        <taxon>Sphingomonadales</taxon>
        <taxon>Sphingomonadaceae</taxon>
        <taxon>Sphingopyxis</taxon>
    </lineage>
</organism>
<name>A0A2W5L8I0_SPHMC</name>
<keyword evidence="9 10" id="KW-0100">Branched-chain amino acid biosynthesis</keyword>
<dbReference type="Gene3D" id="3.20.19.10">
    <property type="entry name" value="Aconitase, domain 4"/>
    <property type="match status" value="1"/>
</dbReference>
<dbReference type="Proteomes" id="UP000248597">
    <property type="component" value="Unassembled WGS sequence"/>
</dbReference>